<sequence length="402" mass="44877">MPNGGQDDQKLVASKNGTGLCYSRRQLGFDLCSLQQHNLSADQQFTCLWSDSHKQQYCVFADPQFDHGKGITVITTAERARHIFKSNAFVANRTSSTRKPLFRTNASGRKGRGIYANSHIPAGSLITQETPIIFVDANWIKDISSEQYRDAVQALAIEKLPGTTRQTVYELYGGPDAGSLRDKIWTNAYAVSGGPTKGWPGLDNEMDSGMIAVHANISKINHGCRPNAAPQWDWDLLAHKFYAVRDIAAGEEITMTYFDTIKTLQERQQYTKQNLGFECACSHCKASQFANLSDDRINEIVLLEQSLENRQIAPAEPTAMAELLVSLYKQEGLDCFMSKAYAIAAREWNGAGYEYQARSWAYQSVKAGLIGGSVGLRQGDLEDMEALLDGARKHWSWRYRVH</sequence>
<dbReference type="Gene3D" id="2.170.270.10">
    <property type="entry name" value="SET domain"/>
    <property type="match status" value="1"/>
</dbReference>
<name>A0A1B7YLI2_COLHI</name>
<dbReference type="GO" id="GO:0008168">
    <property type="term" value="F:methyltransferase activity"/>
    <property type="evidence" value="ECO:0007669"/>
    <property type="project" value="UniProtKB-KW"/>
</dbReference>
<proteinExistence type="predicted"/>
<dbReference type="SUPFAM" id="SSF82199">
    <property type="entry name" value="SET domain"/>
    <property type="match status" value="1"/>
</dbReference>
<dbReference type="EMBL" id="LTAN01000003">
    <property type="protein sequence ID" value="OBR12910.1"/>
    <property type="molecule type" value="Genomic_DNA"/>
</dbReference>
<feature type="domain" description="SET" evidence="1">
    <location>
        <begin position="100"/>
        <end position="258"/>
    </location>
</feature>
<protein>
    <submittedName>
        <fullName evidence="2">Lysine methyltransferase</fullName>
    </submittedName>
</protein>
<evidence type="ECO:0000259" key="1">
    <source>
        <dbReference type="PROSITE" id="PS50280"/>
    </source>
</evidence>
<dbReference type="VEuPathDB" id="FungiDB:CH63R_05206"/>
<dbReference type="GO" id="GO:0032259">
    <property type="term" value="P:methylation"/>
    <property type="evidence" value="ECO:0007669"/>
    <property type="project" value="UniProtKB-KW"/>
</dbReference>
<dbReference type="PROSITE" id="PS50280">
    <property type="entry name" value="SET"/>
    <property type="match status" value="1"/>
</dbReference>
<dbReference type="RefSeq" id="XP_018161427.1">
    <property type="nucleotide sequence ID" value="XM_018300181.1"/>
</dbReference>
<keyword evidence="2" id="KW-0489">Methyltransferase</keyword>
<dbReference type="CDD" id="cd20071">
    <property type="entry name" value="SET_SMYD"/>
    <property type="match status" value="1"/>
</dbReference>
<dbReference type="GeneID" id="28864288"/>
<keyword evidence="3" id="KW-1185">Reference proteome</keyword>
<dbReference type="OrthoDB" id="1028014at2759"/>
<dbReference type="PANTHER" id="PTHR47332:SF6">
    <property type="entry name" value="SET DOMAIN-CONTAINING PROTEIN"/>
    <property type="match status" value="1"/>
</dbReference>
<keyword evidence="2" id="KW-0808">Transferase</keyword>
<accession>A0A1B7YLI2</accession>
<dbReference type="InterPro" id="IPR053185">
    <property type="entry name" value="SET_domain_protein"/>
</dbReference>
<comment type="caution">
    <text evidence="2">The sequence shown here is derived from an EMBL/GenBank/DDBJ whole genome shotgun (WGS) entry which is preliminary data.</text>
</comment>
<gene>
    <name evidence="2" type="ORF">CH63R_05206</name>
</gene>
<dbReference type="Pfam" id="PF00856">
    <property type="entry name" value="SET"/>
    <property type="match status" value="1"/>
</dbReference>
<dbReference type="Proteomes" id="UP000092177">
    <property type="component" value="Chromosome 3"/>
</dbReference>
<dbReference type="PANTHER" id="PTHR47332">
    <property type="entry name" value="SET DOMAIN-CONTAINING PROTEIN 5"/>
    <property type="match status" value="1"/>
</dbReference>
<dbReference type="KEGG" id="chig:CH63R_05206"/>
<dbReference type="InterPro" id="IPR001214">
    <property type="entry name" value="SET_dom"/>
</dbReference>
<organism evidence="2 3">
    <name type="scientific">Colletotrichum higginsianum (strain IMI 349063)</name>
    <name type="common">Crucifer anthracnose fungus</name>
    <dbReference type="NCBI Taxonomy" id="759273"/>
    <lineage>
        <taxon>Eukaryota</taxon>
        <taxon>Fungi</taxon>
        <taxon>Dikarya</taxon>
        <taxon>Ascomycota</taxon>
        <taxon>Pezizomycotina</taxon>
        <taxon>Sordariomycetes</taxon>
        <taxon>Hypocreomycetidae</taxon>
        <taxon>Glomerellales</taxon>
        <taxon>Glomerellaceae</taxon>
        <taxon>Colletotrichum</taxon>
        <taxon>Colletotrichum destructivum species complex</taxon>
    </lineage>
</organism>
<dbReference type="AlphaFoldDB" id="A0A1B7YLI2"/>
<evidence type="ECO:0000313" key="2">
    <source>
        <dbReference type="EMBL" id="OBR12910.1"/>
    </source>
</evidence>
<evidence type="ECO:0000313" key="3">
    <source>
        <dbReference type="Proteomes" id="UP000092177"/>
    </source>
</evidence>
<reference evidence="3" key="1">
    <citation type="journal article" date="2017" name="BMC Genomics">
        <title>Gapless genome assembly of Colletotrichum higginsianum reveals chromosome structure and association of transposable elements with secondary metabolite gene clusters.</title>
        <authorList>
            <person name="Dallery J.-F."/>
            <person name="Lapalu N."/>
            <person name="Zampounis A."/>
            <person name="Pigne S."/>
            <person name="Luyten I."/>
            <person name="Amselem J."/>
            <person name="Wittenberg A.H.J."/>
            <person name="Zhou S."/>
            <person name="de Queiroz M.V."/>
            <person name="Robin G.P."/>
            <person name="Auger A."/>
            <person name="Hainaut M."/>
            <person name="Henrissat B."/>
            <person name="Kim K.-T."/>
            <person name="Lee Y.-H."/>
            <person name="Lespinet O."/>
            <person name="Schwartz D.C."/>
            <person name="Thon M.R."/>
            <person name="O'Connell R.J."/>
        </authorList>
    </citation>
    <scope>NUCLEOTIDE SEQUENCE [LARGE SCALE GENOMIC DNA]</scope>
    <source>
        <strain evidence="3">IMI 349063</strain>
    </source>
</reference>
<dbReference type="InterPro" id="IPR046341">
    <property type="entry name" value="SET_dom_sf"/>
</dbReference>
<dbReference type="SMART" id="SM00317">
    <property type="entry name" value="SET"/>
    <property type="match status" value="1"/>
</dbReference>